<comment type="caution">
    <text evidence="7">The sequence shown here is derived from an EMBL/GenBank/DDBJ whole genome shotgun (WGS) entry which is preliminary data.</text>
</comment>
<keyword evidence="2" id="KW-0808">Transferase</keyword>
<dbReference type="Gene3D" id="3.40.50.300">
    <property type="entry name" value="P-loop containing nucleotide triphosphate hydrolases"/>
    <property type="match status" value="1"/>
</dbReference>
<dbReference type="Proteomes" id="UP000663852">
    <property type="component" value="Unassembled WGS sequence"/>
</dbReference>
<accession>A0A815BU83</accession>
<evidence type="ECO:0000256" key="3">
    <source>
        <dbReference type="ARBA" id="ARBA00022741"/>
    </source>
</evidence>
<gene>
    <name evidence="7" type="ORF">EDS130_LOCUS29227</name>
</gene>
<comment type="similarity">
    <text evidence="1">Belongs to the Clp1 family. NOL9/GRC3 subfamily.</text>
</comment>
<dbReference type="GO" id="GO:0000448">
    <property type="term" value="P:cleavage in ITS2 between 5.8S rRNA and LSU-rRNA of tricistronic rRNA transcript (SSU-rRNA, 5.8S rRNA, LSU-rRNA)"/>
    <property type="evidence" value="ECO:0007669"/>
    <property type="project" value="TreeGrafter"/>
</dbReference>
<dbReference type="SUPFAM" id="SSF52540">
    <property type="entry name" value="P-loop containing nucleoside triphosphate hydrolases"/>
    <property type="match status" value="1"/>
</dbReference>
<dbReference type="OrthoDB" id="2405412at2759"/>
<dbReference type="InterPro" id="IPR045116">
    <property type="entry name" value="Clp1/Grc3"/>
</dbReference>
<dbReference type="GO" id="GO:0005634">
    <property type="term" value="C:nucleus"/>
    <property type="evidence" value="ECO:0007669"/>
    <property type="project" value="TreeGrafter"/>
</dbReference>
<dbReference type="InterPro" id="IPR027417">
    <property type="entry name" value="P-loop_NTPase"/>
</dbReference>
<keyword evidence="5" id="KW-0067">ATP-binding</keyword>
<dbReference type="PANTHER" id="PTHR12755:SF3">
    <property type="entry name" value="POLYNUCLEOTIDE 5'-HYDROXYL-KINASE NOL9"/>
    <property type="match status" value="1"/>
</dbReference>
<keyword evidence="3" id="KW-0547">Nucleotide-binding</keyword>
<organism evidence="7 8">
    <name type="scientific">Adineta ricciae</name>
    <name type="common">Rotifer</name>
    <dbReference type="NCBI Taxonomy" id="249248"/>
    <lineage>
        <taxon>Eukaryota</taxon>
        <taxon>Metazoa</taxon>
        <taxon>Spiralia</taxon>
        <taxon>Gnathifera</taxon>
        <taxon>Rotifera</taxon>
        <taxon>Eurotatoria</taxon>
        <taxon>Bdelloidea</taxon>
        <taxon>Adinetida</taxon>
        <taxon>Adinetidae</taxon>
        <taxon>Adineta</taxon>
    </lineage>
</organism>
<name>A0A815BU83_ADIRI</name>
<keyword evidence="4" id="KW-0418">Kinase</keyword>
<reference evidence="7" key="1">
    <citation type="submission" date="2021-02" db="EMBL/GenBank/DDBJ databases">
        <authorList>
            <person name="Nowell W R."/>
        </authorList>
    </citation>
    <scope>NUCLEOTIDE SEQUENCE</scope>
</reference>
<dbReference type="EMBL" id="CAJNOJ010000196">
    <property type="protein sequence ID" value="CAF1274958.1"/>
    <property type="molecule type" value="Genomic_DNA"/>
</dbReference>
<dbReference type="GO" id="GO:0005524">
    <property type="term" value="F:ATP binding"/>
    <property type="evidence" value="ECO:0007669"/>
    <property type="project" value="UniProtKB-KW"/>
</dbReference>
<evidence type="ECO:0000313" key="8">
    <source>
        <dbReference type="Proteomes" id="UP000663852"/>
    </source>
</evidence>
<dbReference type="AlphaFoldDB" id="A0A815BU83"/>
<feature type="domain" description="Clp1 P-loop" evidence="6">
    <location>
        <begin position="302"/>
        <end position="441"/>
    </location>
</feature>
<dbReference type="GO" id="GO:0051731">
    <property type="term" value="F:polynucleotide 5'-hydroxyl-kinase activity"/>
    <property type="evidence" value="ECO:0007669"/>
    <property type="project" value="InterPro"/>
</dbReference>
<evidence type="ECO:0000256" key="4">
    <source>
        <dbReference type="ARBA" id="ARBA00022777"/>
    </source>
</evidence>
<dbReference type="PANTHER" id="PTHR12755">
    <property type="entry name" value="CLEAVAGE/POLYADENYLATION FACTOR IA SUBUNIT CLP1P"/>
    <property type="match status" value="1"/>
</dbReference>
<dbReference type="InterPro" id="IPR032319">
    <property type="entry name" value="CLP1_P"/>
</dbReference>
<dbReference type="Pfam" id="PF16575">
    <property type="entry name" value="CLP1_P"/>
    <property type="match status" value="1"/>
</dbReference>
<evidence type="ECO:0000256" key="5">
    <source>
        <dbReference type="ARBA" id="ARBA00022840"/>
    </source>
</evidence>
<evidence type="ECO:0000256" key="1">
    <source>
        <dbReference type="ARBA" id="ARBA00011003"/>
    </source>
</evidence>
<evidence type="ECO:0000313" key="7">
    <source>
        <dbReference type="EMBL" id="CAF1274958.1"/>
    </source>
</evidence>
<proteinExistence type="inferred from homology"/>
<protein>
    <recommendedName>
        <fullName evidence="6">Clp1 P-loop domain-containing protein</fullName>
    </recommendedName>
</protein>
<evidence type="ECO:0000256" key="2">
    <source>
        <dbReference type="ARBA" id="ARBA00022679"/>
    </source>
</evidence>
<sequence length="684" mass="79139">MKKGKVAPVIVETKVGKFLFRDFRPPIQLRTSPRLLTTKTHKKKLNKVKKQLIFQEEIDNGEEKDDESLLFVISNDEQDIQFNEDELINKKSILCFVNSKTRRALIFSPRSCRITLLGIFSLRQIFGLPANLHGFTLELSESYSIFNLSSQSLMSIETTTSSSKHSLSENQIRTFFDDYHLQLSSPDTFVSVIQKLSKIHHGLSVFYIEQLQTTWVESIKEFCQNHPLNQWLFNNKNNADSDEEQTQNSDSFKQLWTGMGVFKHSYTQSIRYSDDIESVTDSIISRLLTRTSDSPLIIFVCGAKDSGKSTYLRYLINKCLSRTSDSLKITFLDSDIGQSEFTPSGCISLITDLHQPLFGPSASHLTKPLKSFYFGDIKVENDKLVQYLNYIKYLYDFIQHRQQDLLVVNTMGWGSDSGLVIMKELIDLIKPHILIQLRSSNPHFRHTMPDLDSQWTLSAPISESYRQINHIPLNFSYNHYEYHLLLTPVRQHSHGKSNLTRQACLWSYFCQLENKHFLLKPLIDYVNQIQVFSFDKIGIGLLHRQIQPKYFLQVLNGSMIGLCRVNSKGNDEIVAGLYHTSHSYPALIDERANLECFGFGFVRSIDMNRREIHVIIPDQTLPKSMVNALVKGLDDCPDEFYFMSIDRWRGQMPPYVTEDKHALCNCKIKLKKKRDFVNIQKHQY</sequence>
<evidence type="ECO:0000259" key="6">
    <source>
        <dbReference type="Pfam" id="PF16575"/>
    </source>
</evidence>